<proteinExistence type="inferred from homology"/>
<dbReference type="GO" id="GO:0005840">
    <property type="term" value="C:ribosome"/>
    <property type="evidence" value="ECO:0007669"/>
    <property type="project" value="UniProtKB-KW"/>
</dbReference>
<name>A0A1X0QKF1_9MICR</name>
<dbReference type="InterPro" id="IPR002671">
    <property type="entry name" value="Ribosomal_eL22"/>
</dbReference>
<dbReference type="Proteomes" id="UP000192501">
    <property type="component" value="Unassembled WGS sequence"/>
</dbReference>
<dbReference type="InterPro" id="IPR038526">
    <property type="entry name" value="Ribosomal_eL22_sf"/>
</dbReference>
<keyword evidence="3" id="KW-0687">Ribonucleoprotein</keyword>
<accession>A0A1X0QKF1</accession>
<evidence type="ECO:0000256" key="3">
    <source>
        <dbReference type="ARBA" id="ARBA00023274"/>
    </source>
</evidence>
<dbReference type="VEuPathDB" id="MicrosporidiaDB:HERIO_348"/>
<keyword evidence="2" id="KW-0689">Ribosomal protein</keyword>
<evidence type="ECO:0000313" key="5">
    <source>
        <dbReference type="Proteomes" id="UP000192501"/>
    </source>
</evidence>
<dbReference type="AlphaFoldDB" id="A0A1X0QKF1"/>
<reference evidence="4 5" key="1">
    <citation type="journal article" date="2017" name="Environ. Microbiol.">
        <title>Decay of the glycolytic pathway and adaptation to intranuclear parasitism within Enterocytozoonidae microsporidia.</title>
        <authorList>
            <person name="Wiredu Boakye D."/>
            <person name="Jaroenlak P."/>
            <person name="Prachumwat A."/>
            <person name="Williams T.A."/>
            <person name="Bateman K.S."/>
            <person name="Itsathitphaisarn O."/>
            <person name="Sritunyalucksana K."/>
            <person name="Paszkiewicz K.H."/>
            <person name="Moore K.A."/>
            <person name="Stentiford G.D."/>
            <person name="Williams B.A."/>
        </authorList>
    </citation>
    <scope>NUCLEOTIDE SEQUENCE [LARGE SCALE GENOMIC DNA]</scope>
    <source>
        <strain evidence="5">canceri</strain>
    </source>
</reference>
<dbReference type="GO" id="GO:0006412">
    <property type="term" value="P:translation"/>
    <property type="evidence" value="ECO:0007669"/>
    <property type="project" value="InterPro"/>
</dbReference>
<dbReference type="EMBL" id="LTAI01000046">
    <property type="protein sequence ID" value="ORE00238.1"/>
    <property type="molecule type" value="Genomic_DNA"/>
</dbReference>
<sequence>MSNSEVINQNDERTFTVNFKNQVEDGLITSQSLIDFLKDKVKIRNRKEVAMNEITYVDNETGINIVTKRENLHKQNLKKYLQRFLKTKGYGQFCRVSGDGSDLIEFQYRNVQQEETNEQ</sequence>
<dbReference type="Gene3D" id="3.30.1360.210">
    <property type="match status" value="1"/>
</dbReference>
<dbReference type="VEuPathDB" id="MicrosporidiaDB:A0H76_1885"/>
<dbReference type="GO" id="GO:0003735">
    <property type="term" value="F:structural constituent of ribosome"/>
    <property type="evidence" value="ECO:0007669"/>
    <property type="project" value="InterPro"/>
</dbReference>
<evidence type="ECO:0000313" key="4">
    <source>
        <dbReference type="EMBL" id="ORE00238.1"/>
    </source>
</evidence>
<evidence type="ECO:0000256" key="1">
    <source>
        <dbReference type="ARBA" id="ARBA00007817"/>
    </source>
</evidence>
<protein>
    <recommendedName>
        <fullName evidence="6">RL22</fullName>
    </recommendedName>
</protein>
<dbReference type="GO" id="GO:1990904">
    <property type="term" value="C:ribonucleoprotein complex"/>
    <property type="evidence" value="ECO:0007669"/>
    <property type="project" value="UniProtKB-KW"/>
</dbReference>
<organism evidence="4 5">
    <name type="scientific">Hepatospora eriocheir</name>
    <dbReference type="NCBI Taxonomy" id="1081669"/>
    <lineage>
        <taxon>Eukaryota</taxon>
        <taxon>Fungi</taxon>
        <taxon>Fungi incertae sedis</taxon>
        <taxon>Microsporidia</taxon>
        <taxon>Hepatosporidae</taxon>
        <taxon>Hepatospora</taxon>
    </lineage>
</organism>
<comment type="similarity">
    <text evidence="1">Belongs to the eukaryotic ribosomal protein eL22 family.</text>
</comment>
<evidence type="ECO:0008006" key="6">
    <source>
        <dbReference type="Google" id="ProtNLM"/>
    </source>
</evidence>
<dbReference type="Pfam" id="PF01776">
    <property type="entry name" value="Ribosomal_L22e"/>
    <property type="match status" value="1"/>
</dbReference>
<comment type="caution">
    <text evidence="4">The sequence shown here is derived from an EMBL/GenBank/DDBJ whole genome shotgun (WGS) entry which is preliminary data.</text>
</comment>
<gene>
    <name evidence="4" type="ORF">A0H76_1885</name>
</gene>
<evidence type="ECO:0000256" key="2">
    <source>
        <dbReference type="ARBA" id="ARBA00022980"/>
    </source>
</evidence>